<keyword evidence="5" id="KW-0378">Hydrolase</keyword>
<evidence type="ECO:0000256" key="10">
    <source>
        <dbReference type="SAM" id="SignalP"/>
    </source>
</evidence>
<evidence type="ECO:0000256" key="3">
    <source>
        <dbReference type="ARBA" id="ARBA00022676"/>
    </source>
</evidence>
<accession>A0A4R1Q0K1</accession>
<dbReference type="AlphaFoldDB" id="A0A4R1Q0K1"/>
<dbReference type="CDD" id="cd16913">
    <property type="entry name" value="YkuD_like"/>
    <property type="match status" value="1"/>
</dbReference>
<dbReference type="GO" id="GO:0016757">
    <property type="term" value="F:glycosyltransferase activity"/>
    <property type="evidence" value="ECO:0007669"/>
    <property type="project" value="UniProtKB-KW"/>
</dbReference>
<sequence>MRFILTFLLLALIFIQPVQAAPQIMVNIPEYRLTLVEDDRVIKTYIVAVGTHYEQTPTGTYLLLAKEMFPIWVPGSKFEDKTPIPFGPENPLGTRWMEFAPAYGIHGTNKGWDINYPVSGGCIRMYNQDIEELYEHVEVGTPVIIQYETMVLEEKPDGLYLKVWPDIYHRQLNTAEHFASLYAKYEQKYPQAPAPQFLKDGSKPEKAMTEKIASPIAAAVQPVPTLLPPKPEFHRQ</sequence>
<keyword evidence="3" id="KW-0328">Glycosyltransferase</keyword>
<dbReference type="Proteomes" id="UP000295063">
    <property type="component" value="Unassembled WGS sequence"/>
</dbReference>
<dbReference type="PANTHER" id="PTHR30582">
    <property type="entry name" value="L,D-TRANSPEPTIDASE"/>
    <property type="match status" value="1"/>
</dbReference>
<gene>
    <name evidence="12" type="ORF">EV210_102111</name>
</gene>
<evidence type="ECO:0000256" key="5">
    <source>
        <dbReference type="ARBA" id="ARBA00022801"/>
    </source>
</evidence>
<dbReference type="GO" id="GO:0071555">
    <property type="term" value="P:cell wall organization"/>
    <property type="evidence" value="ECO:0007669"/>
    <property type="project" value="UniProtKB-UniRule"/>
</dbReference>
<keyword evidence="8 9" id="KW-0961">Cell wall biogenesis/degradation</keyword>
<comment type="similarity">
    <text evidence="2">Belongs to the YkuD family.</text>
</comment>
<evidence type="ECO:0000313" key="13">
    <source>
        <dbReference type="Proteomes" id="UP000295063"/>
    </source>
</evidence>
<keyword evidence="13" id="KW-1185">Reference proteome</keyword>
<keyword evidence="6 9" id="KW-0133">Cell shape</keyword>
<dbReference type="GO" id="GO:0018104">
    <property type="term" value="P:peptidoglycan-protein cross-linking"/>
    <property type="evidence" value="ECO:0007669"/>
    <property type="project" value="TreeGrafter"/>
</dbReference>
<keyword evidence="4" id="KW-0808">Transferase</keyword>
<evidence type="ECO:0000256" key="2">
    <source>
        <dbReference type="ARBA" id="ARBA00005992"/>
    </source>
</evidence>
<dbReference type="PANTHER" id="PTHR30582:SF24">
    <property type="entry name" value="L,D-TRANSPEPTIDASE ERFK_SRFK-RELATED"/>
    <property type="match status" value="1"/>
</dbReference>
<dbReference type="EMBL" id="SLUI01000002">
    <property type="protein sequence ID" value="TCL39201.1"/>
    <property type="molecule type" value="Genomic_DNA"/>
</dbReference>
<dbReference type="UniPathway" id="UPA00219"/>
<dbReference type="GO" id="GO:0071972">
    <property type="term" value="F:peptidoglycan L,D-transpeptidase activity"/>
    <property type="evidence" value="ECO:0007669"/>
    <property type="project" value="TreeGrafter"/>
</dbReference>
<feature type="active site" description="Proton donor/acceptor" evidence="9">
    <location>
        <position position="106"/>
    </location>
</feature>
<evidence type="ECO:0000259" key="11">
    <source>
        <dbReference type="PROSITE" id="PS52029"/>
    </source>
</evidence>
<comment type="caution">
    <text evidence="12">The sequence shown here is derived from an EMBL/GenBank/DDBJ whole genome shotgun (WGS) entry which is preliminary data.</text>
</comment>
<protein>
    <submittedName>
        <fullName evidence="12">L,D-transpeptidase ErfK/SrfK</fullName>
    </submittedName>
</protein>
<feature type="signal peptide" evidence="10">
    <location>
        <begin position="1"/>
        <end position="20"/>
    </location>
</feature>
<evidence type="ECO:0000256" key="6">
    <source>
        <dbReference type="ARBA" id="ARBA00022960"/>
    </source>
</evidence>
<proteinExistence type="inferred from homology"/>
<feature type="chain" id="PRO_5020960962" evidence="10">
    <location>
        <begin position="21"/>
        <end position="236"/>
    </location>
</feature>
<evidence type="ECO:0000256" key="4">
    <source>
        <dbReference type="ARBA" id="ARBA00022679"/>
    </source>
</evidence>
<evidence type="ECO:0000256" key="9">
    <source>
        <dbReference type="PROSITE-ProRule" id="PRU01373"/>
    </source>
</evidence>
<evidence type="ECO:0000256" key="7">
    <source>
        <dbReference type="ARBA" id="ARBA00022984"/>
    </source>
</evidence>
<dbReference type="GO" id="GO:0008360">
    <property type="term" value="P:regulation of cell shape"/>
    <property type="evidence" value="ECO:0007669"/>
    <property type="project" value="UniProtKB-UniRule"/>
</dbReference>
<reference evidence="12 13" key="1">
    <citation type="submission" date="2019-03" db="EMBL/GenBank/DDBJ databases">
        <title>Genomic Encyclopedia of Type Strains, Phase IV (KMG-IV): sequencing the most valuable type-strain genomes for metagenomic binning, comparative biology and taxonomic classification.</title>
        <authorList>
            <person name="Goeker M."/>
        </authorList>
    </citation>
    <scope>NUCLEOTIDE SEQUENCE [LARGE SCALE GENOMIC DNA]</scope>
    <source>
        <strain evidence="12 13">DSM 15969</strain>
    </source>
</reference>
<dbReference type="Gene3D" id="2.40.440.10">
    <property type="entry name" value="L,D-transpeptidase catalytic domain-like"/>
    <property type="match status" value="1"/>
</dbReference>
<dbReference type="Pfam" id="PF03734">
    <property type="entry name" value="YkuD"/>
    <property type="match status" value="1"/>
</dbReference>
<organism evidence="12 13">
    <name type="scientific">Anaerospora hongkongensis</name>
    <dbReference type="NCBI Taxonomy" id="244830"/>
    <lineage>
        <taxon>Bacteria</taxon>
        <taxon>Bacillati</taxon>
        <taxon>Bacillota</taxon>
        <taxon>Negativicutes</taxon>
        <taxon>Selenomonadales</taxon>
        <taxon>Sporomusaceae</taxon>
        <taxon>Anaerospora</taxon>
    </lineage>
</organism>
<dbReference type="InterPro" id="IPR038063">
    <property type="entry name" value="Transpep_catalytic_dom"/>
</dbReference>
<keyword evidence="10" id="KW-0732">Signal</keyword>
<name>A0A4R1Q0K1_9FIRM</name>
<dbReference type="SUPFAM" id="SSF141523">
    <property type="entry name" value="L,D-transpeptidase catalytic domain-like"/>
    <property type="match status" value="1"/>
</dbReference>
<evidence type="ECO:0000313" key="12">
    <source>
        <dbReference type="EMBL" id="TCL39201.1"/>
    </source>
</evidence>
<dbReference type="GO" id="GO:0005576">
    <property type="term" value="C:extracellular region"/>
    <property type="evidence" value="ECO:0007669"/>
    <property type="project" value="TreeGrafter"/>
</dbReference>
<dbReference type="RefSeq" id="WP_165898764.1">
    <property type="nucleotide sequence ID" value="NZ_SLUI01000002.1"/>
</dbReference>
<dbReference type="PROSITE" id="PS52029">
    <property type="entry name" value="LD_TPASE"/>
    <property type="match status" value="1"/>
</dbReference>
<comment type="pathway">
    <text evidence="1 9">Cell wall biogenesis; peptidoglycan biosynthesis.</text>
</comment>
<keyword evidence="7 9" id="KW-0573">Peptidoglycan synthesis</keyword>
<dbReference type="InterPro" id="IPR005490">
    <property type="entry name" value="LD_TPept_cat_dom"/>
</dbReference>
<feature type="active site" description="Nucleophile" evidence="9">
    <location>
        <position position="122"/>
    </location>
</feature>
<feature type="domain" description="L,D-TPase catalytic" evidence="11">
    <location>
        <begin position="22"/>
        <end position="146"/>
    </location>
</feature>
<dbReference type="InterPro" id="IPR050979">
    <property type="entry name" value="LD-transpeptidase"/>
</dbReference>
<evidence type="ECO:0000256" key="1">
    <source>
        <dbReference type="ARBA" id="ARBA00004752"/>
    </source>
</evidence>
<evidence type="ECO:0000256" key="8">
    <source>
        <dbReference type="ARBA" id="ARBA00023316"/>
    </source>
</evidence>